<evidence type="ECO:0000313" key="4">
    <source>
        <dbReference type="Proteomes" id="UP000001025"/>
    </source>
</evidence>
<evidence type="ECO:0000256" key="1">
    <source>
        <dbReference type="ARBA" id="ARBA00023235"/>
    </source>
</evidence>
<dbReference type="SUPFAM" id="SSF51658">
    <property type="entry name" value="Xylose isomerase-like"/>
    <property type="match status" value="1"/>
</dbReference>
<dbReference type="PANTHER" id="PTHR43489:SF7">
    <property type="entry name" value="3-DEHYDRO-D-GULOSIDE 4-EPIMERASE-RELATED"/>
    <property type="match status" value="1"/>
</dbReference>
<name>Q7UDX1_RHOBA</name>
<dbReference type="InParanoid" id="Q7UDX1"/>
<dbReference type="STRING" id="243090.RB11728"/>
<dbReference type="EMBL" id="BX294153">
    <property type="protein sequence ID" value="CAD79284.1"/>
    <property type="molecule type" value="Genomic_DNA"/>
</dbReference>
<organism evidence="3 4">
    <name type="scientific">Rhodopirellula baltica (strain DSM 10527 / NCIMB 13988 / SH1)</name>
    <dbReference type="NCBI Taxonomy" id="243090"/>
    <lineage>
        <taxon>Bacteria</taxon>
        <taxon>Pseudomonadati</taxon>
        <taxon>Planctomycetota</taxon>
        <taxon>Planctomycetia</taxon>
        <taxon>Pirellulales</taxon>
        <taxon>Pirellulaceae</taxon>
        <taxon>Rhodopirellula</taxon>
    </lineage>
</organism>
<dbReference type="eggNOG" id="COG1082">
    <property type="taxonomic scope" value="Bacteria"/>
</dbReference>
<evidence type="ECO:0000313" key="3">
    <source>
        <dbReference type="EMBL" id="CAD79284.1"/>
    </source>
</evidence>
<dbReference type="AlphaFoldDB" id="Q7UDX1"/>
<dbReference type="GO" id="GO:0016853">
    <property type="term" value="F:isomerase activity"/>
    <property type="evidence" value="ECO:0007669"/>
    <property type="project" value="UniProtKB-KW"/>
</dbReference>
<feature type="domain" description="Xylose isomerase-like TIM barrel" evidence="2">
    <location>
        <begin position="36"/>
        <end position="287"/>
    </location>
</feature>
<keyword evidence="1 3" id="KW-0413">Isomerase</keyword>
<dbReference type="PANTHER" id="PTHR43489">
    <property type="entry name" value="ISOMERASE"/>
    <property type="match status" value="1"/>
</dbReference>
<dbReference type="FunCoup" id="Q7UDX1">
    <property type="interactions" value="10"/>
</dbReference>
<dbReference type="Proteomes" id="UP000001025">
    <property type="component" value="Chromosome"/>
</dbReference>
<dbReference type="PATRIC" id="fig|243090.15.peg.5676"/>
<evidence type="ECO:0000259" key="2">
    <source>
        <dbReference type="Pfam" id="PF01261"/>
    </source>
</evidence>
<sequence>MISPFENSVEKNIMKYGMNLLLWSGEVTEEMLPVCEQLKGIGYDSVELPMFNLDLDYAKIGKRLDEIGLGRTAVTIRGEEDNPISCDAAVRAKGVELNKKTLDCCAAAGVEILVGPYHSAIGLFSGAGPTEDEWKWGVESMRATAEYAETVGVKLGVEALNRFECYLLNCHADSARFARDVDHPSCGMMYDTFHSNIEEKSITEAIQAGGDKLFHIHISENDRSTPGKGGVNWKENFDAIVKSGYDGYLTIEAFGLALPEIAAATKIWRKMFSDELTLAKEGLEFMKAELAARNA</sequence>
<dbReference type="Gene3D" id="3.20.20.150">
    <property type="entry name" value="Divalent-metal-dependent TIM barrel enzymes"/>
    <property type="match status" value="1"/>
</dbReference>
<keyword evidence="4" id="KW-1185">Reference proteome</keyword>
<dbReference type="HOGENOM" id="CLU_050006_8_2_0"/>
<dbReference type="InterPro" id="IPR036237">
    <property type="entry name" value="Xyl_isomerase-like_sf"/>
</dbReference>
<dbReference type="KEGG" id="rba:RB11728"/>
<dbReference type="InterPro" id="IPR050417">
    <property type="entry name" value="Sugar_Epim/Isomerase"/>
</dbReference>
<gene>
    <name evidence="3" type="ordered locus">RB11728</name>
</gene>
<dbReference type="OrthoDB" id="9814946at2"/>
<dbReference type="Pfam" id="PF01261">
    <property type="entry name" value="AP_endonuc_2"/>
    <property type="match status" value="1"/>
</dbReference>
<dbReference type="EnsemblBacteria" id="CAD79284">
    <property type="protein sequence ID" value="CAD79284"/>
    <property type="gene ID" value="RB11728"/>
</dbReference>
<reference evidence="3 4" key="1">
    <citation type="journal article" date="2003" name="Proc. Natl. Acad. Sci. U.S.A.">
        <title>Complete genome sequence of the marine planctomycete Pirellula sp. strain 1.</title>
        <authorList>
            <person name="Gloeckner F.O."/>
            <person name="Kube M."/>
            <person name="Bauer M."/>
            <person name="Teeling H."/>
            <person name="Lombardot T."/>
            <person name="Ludwig W."/>
            <person name="Gade D."/>
            <person name="Beck A."/>
            <person name="Borzym K."/>
            <person name="Heitmann K."/>
            <person name="Rabus R."/>
            <person name="Schlesner H."/>
            <person name="Amann R."/>
            <person name="Reinhardt R."/>
        </authorList>
    </citation>
    <scope>NUCLEOTIDE SEQUENCE [LARGE SCALE GENOMIC DNA]</scope>
    <source>
        <strain evidence="4">DSM 10527 / NCIMB 13988 / SH1</strain>
    </source>
</reference>
<proteinExistence type="predicted"/>
<protein>
    <recommendedName>
        <fullName evidence="2">Xylose isomerase-like TIM barrel domain-containing protein</fullName>
    </recommendedName>
</protein>
<dbReference type="InterPro" id="IPR013022">
    <property type="entry name" value="Xyl_isomerase-like_TIM-brl"/>
</dbReference>
<accession>Q7UDX1</accession>